<proteinExistence type="inferred from homology"/>
<feature type="binding site" evidence="2">
    <location>
        <position position="444"/>
    </location>
    <ligand>
        <name>Mg(2+)</name>
        <dbReference type="ChEBI" id="CHEBI:18420"/>
    </ligand>
</feature>
<dbReference type="PANTHER" id="PTHR12110:SF21">
    <property type="entry name" value="XYLOSE ISOMERASE-LIKE TIM BARREL DOMAIN-CONTAINING PROTEIN"/>
    <property type="match status" value="1"/>
</dbReference>
<dbReference type="GO" id="GO:0046872">
    <property type="term" value="F:metal ion binding"/>
    <property type="evidence" value="ECO:0007669"/>
    <property type="project" value="UniProtKB-UniRule"/>
</dbReference>
<dbReference type="InterPro" id="IPR050312">
    <property type="entry name" value="IolE/XylAMocC-like"/>
</dbReference>
<keyword evidence="3" id="KW-0175">Coiled coil</keyword>
<feature type="binding site" evidence="2">
    <location>
        <position position="134"/>
    </location>
    <ligand>
        <name>a divalent metal cation</name>
        <dbReference type="ChEBI" id="CHEBI:60240"/>
        <note>catalytic</note>
    </ligand>
</feature>
<dbReference type="Pfam" id="PF01261">
    <property type="entry name" value="AP_endonuc_2"/>
    <property type="match status" value="1"/>
</dbReference>
<keyword evidence="5" id="KW-0670">Pyruvate</keyword>
<dbReference type="InterPro" id="IPR041735">
    <property type="entry name" value="4OHPhenylPyrv_dOase_C"/>
</dbReference>
<dbReference type="Pfam" id="PF14696">
    <property type="entry name" value="Glyoxalase_5"/>
    <property type="match status" value="1"/>
</dbReference>
<feature type="domain" description="VOC" evidence="4">
    <location>
        <begin position="296"/>
        <end position="415"/>
    </location>
</feature>
<dbReference type="CDD" id="cd08342">
    <property type="entry name" value="HPPD_N_like"/>
    <property type="match status" value="1"/>
</dbReference>
<reference evidence="5 6" key="1">
    <citation type="submission" date="2016-05" db="EMBL/GenBank/DDBJ databases">
        <title>Genome Sequence of Pseudomonas citronellolis Strain SJTE-3, an Estrogens and Persistent Organic Pollutants degradation strain.</title>
        <authorList>
            <person name="Liang R."/>
        </authorList>
    </citation>
    <scope>NUCLEOTIDE SEQUENCE [LARGE SCALE GENOMIC DNA]</scope>
    <source>
        <strain evidence="5 6">SJTE-3</strain>
    </source>
</reference>
<accession>A0A1A9KAI5</accession>
<dbReference type="EC" id="4.2.1.118" evidence="2"/>
<dbReference type="InterPro" id="IPR041736">
    <property type="entry name" value="4OHPhenylPyrv_dOase_N"/>
</dbReference>
<dbReference type="InterPro" id="IPR036237">
    <property type="entry name" value="Xyl_isomerase-like_sf"/>
</dbReference>
<feature type="binding site" evidence="2">
    <location>
        <position position="165"/>
    </location>
    <ligand>
        <name>a divalent metal cation</name>
        <dbReference type="ChEBI" id="CHEBI:60240"/>
        <note>catalytic</note>
    </ligand>
</feature>
<sequence length="636" mass="70422">MQRSIATVSLSGTLPEKLEAIAAAGFDGVEIFENDLLYYDGSPRDVRQMCADLNLAITLFQPFRDFEGCRRERLARNLERAERKFDLMQELGTDLVLVCSNTVADSLGERDILVDDLRELAERAGKRGLRIGYEALAWGRHVNTWQQVWDLVKAADHPALGVLLDSFHTLSIKGDPSGIADIPGEKIFFVQMADAPVLAMDVLEWSRHFRCFPGQGEFDLAGFLAPILRSGYKGPLSLEIFNDGFRAAPTRANAADGLRSLLYLEEKTRRLLEQDAAPAGDPGILFAPPPASRYDGVEFLEFAVDEDLGARLGNWLEKLGFARAGEHRSKAVSLLRQGDINIVLNAEPYSFAHNFFEAHGPSLCATALRVRDGAQALERAQAFRGQPFRGLVGPNEREVPAVRAPDGSLIYLVEPGAPGQTIYDSDFRLDAQAQASGNLQRIDHMAMALPADSLDSWVLFYKALFDFEADDEVVLPDPYGLVKSRAIRSRCGSLRLPLNISENRNTAISHALSSYRGSGVHHIAFACEDIFAEVTRAKEAGVPLLDIPLNYYDDLAARFDFDDEFLSELAYFNVLYDRDAQGGELFHVYTEPFEGRFFFEILQRRNGYAGYGAANVAVRLAAMAQARSGAARKPKL</sequence>
<dbReference type="InterPro" id="IPR004360">
    <property type="entry name" value="Glyas_Fos-R_dOase_dom"/>
</dbReference>
<dbReference type="SUPFAM" id="SSF54593">
    <property type="entry name" value="Glyoxalase/Bleomycin resistance protein/Dihydroxybiphenyl dioxygenase"/>
    <property type="match status" value="1"/>
</dbReference>
<comment type="similarity">
    <text evidence="2">Belongs to the bacterial two-domain DSD family.</text>
</comment>
<evidence type="ECO:0000313" key="6">
    <source>
        <dbReference type="Proteomes" id="UP000077748"/>
    </source>
</evidence>
<evidence type="ECO:0000256" key="2">
    <source>
        <dbReference type="HAMAP-Rule" id="MF_02238"/>
    </source>
</evidence>
<dbReference type="UniPathway" id="UPA00088"/>
<keyword evidence="1 2" id="KW-0479">Metal-binding</keyword>
<dbReference type="InterPro" id="IPR013022">
    <property type="entry name" value="Xyl_isomerase-like_TIM-brl"/>
</dbReference>
<dbReference type="Proteomes" id="UP000077748">
    <property type="component" value="Chromosome"/>
</dbReference>
<dbReference type="Pfam" id="PF00903">
    <property type="entry name" value="Glyoxalase"/>
    <property type="match status" value="1"/>
</dbReference>
<dbReference type="GO" id="GO:0046565">
    <property type="term" value="F:3-dehydroshikimate dehydratase activity"/>
    <property type="evidence" value="ECO:0007669"/>
    <property type="project" value="UniProtKB-UniRule"/>
</dbReference>
<dbReference type="InterPro" id="IPR029068">
    <property type="entry name" value="Glyas_Bleomycin-R_OHBP_Dase"/>
</dbReference>
<name>A0A1A9KAI5_9PSED</name>
<feature type="binding site" evidence="2">
    <location>
        <position position="600"/>
    </location>
    <ligand>
        <name>Mg(2+)</name>
        <dbReference type="ChEBI" id="CHEBI:18420"/>
    </ligand>
</feature>
<comment type="cofactor">
    <cofactor evidence="2">
        <name>a divalent metal cation</name>
        <dbReference type="ChEBI" id="CHEBI:60240"/>
    </cofactor>
</comment>
<dbReference type="InterPro" id="IPR037523">
    <property type="entry name" value="VOC_core"/>
</dbReference>
<dbReference type="Gene3D" id="3.20.20.150">
    <property type="entry name" value="Divalent-metal-dependent TIM barrel enzymes"/>
    <property type="match status" value="1"/>
</dbReference>
<keyword evidence="2" id="KW-0456">Lyase</keyword>
<feature type="binding site" evidence="2">
    <location>
        <position position="239"/>
    </location>
    <ligand>
        <name>a divalent metal cation</name>
        <dbReference type="ChEBI" id="CHEBI:60240"/>
        <note>catalytic</note>
    </ligand>
</feature>
<dbReference type="AlphaFoldDB" id="A0A1A9KAI5"/>
<feature type="binding site" evidence="2">
    <location>
        <position position="191"/>
    </location>
    <ligand>
        <name>a divalent metal cation</name>
        <dbReference type="ChEBI" id="CHEBI:60240"/>
        <note>catalytic</note>
    </ligand>
</feature>
<dbReference type="HAMAP" id="MF_02238">
    <property type="entry name" value="DSD"/>
    <property type="match status" value="1"/>
</dbReference>
<dbReference type="SUPFAM" id="SSF51658">
    <property type="entry name" value="Xylose isomerase-like"/>
    <property type="match status" value="1"/>
</dbReference>
<feature type="domain" description="VOC" evidence="4">
    <location>
        <begin position="441"/>
        <end position="591"/>
    </location>
</feature>
<dbReference type="Gene3D" id="3.10.180.10">
    <property type="entry name" value="2,3-Dihydroxybiphenyl 1,2-Dioxygenase, domain 1"/>
    <property type="match status" value="2"/>
</dbReference>
<comment type="pathway">
    <text evidence="2">Aromatic compound metabolism; 3,4-dihydroxybenzoate biosynthesis.</text>
</comment>
<keyword evidence="5" id="KW-0223">Dioxygenase</keyword>
<evidence type="ECO:0000256" key="3">
    <source>
        <dbReference type="SAM" id="Coils"/>
    </source>
</evidence>
<dbReference type="GO" id="GO:0046279">
    <property type="term" value="P:3,4-dihydroxybenzoate biosynthetic process"/>
    <property type="evidence" value="ECO:0007669"/>
    <property type="project" value="UniProtKB-UniRule"/>
</dbReference>
<evidence type="ECO:0000259" key="4">
    <source>
        <dbReference type="PROSITE" id="PS51819"/>
    </source>
</evidence>
<feature type="binding site" evidence="2">
    <location>
        <position position="522"/>
    </location>
    <ligand>
        <name>Mg(2+)</name>
        <dbReference type="ChEBI" id="CHEBI:18420"/>
    </ligand>
</feature>
<dbReference type="InterPro" id="IPR050009">
    <property type="entry name" value="QuiC"/>
</dbReference>
<dbReference type="EMBL" id="CP015878">
    <property type="protein sequence ID" value="ANI14796.1"/>
    <property type="molecule type" value="Genomic_DNA"/>
</dbReference>
<dbReference type="NCBIfam" id="NF042435">
    <property type="entry name" value="DhshikDhtase_QuiC"/>
    <property type="match status" value="1"/>
</dbReference>
<dbReference type="InterPro" id="IPR043700">
    <property type="entry name" value="DSD"/>
</dbReference>
<gene>
    <name evidence="5" type="ORF">A9C11_12715</name>
</gene>
<dbReference type="CDD" id="cd07250">
    <property type="entry name" value="HPPD_C_like"/>
    <property type="match status" value="1"/>
</dbReference>
<keyword evidence="5" id="KW-0560">Oxidoreductase</keyword>
<protein>
    <recommendedName>
        <fullName evidence="2">3-dehydroshikimate dehydratase</fullName>
        <shortName evidence="2">DSD</shortName>
        <ecNumber evidence="2">4.2.1.118</ecNumber>
    </recommendedName>
</protein>
<organism evidence="5 6">
    <name type="scientific">Pseudomonas citronellolis</name>
    <dbReference type="NCBI Taxonomy" id="53408"/>
    <lineage>
        <taxon>Bacteria</taxon>
        <taxon>Pseudomonadati</taxon>
        <taxon>Pseudomonadota</taxon>
        <taxon>Gammaproteobacteria</taxon>
        <taxon>Pseudomonadales</taxon>
        <taxon>Pseudomonadaceae</taxon>
        <taxon>Pseudomonas</taxon>
    </lineage>
</organism>
<dbReference type="GO" id="GO:0051213">
    <property type="term" value="F:dioxygenase activity"/>
    <property type="evidence" value="ECO:0007669"/>
    <property type="project" value="UniProtKB-KW"/>
</dbReference>
<feature type="coiled-coil region" evidence="3">
    <location>
        <begin position="64"/>
        <end position="91"/>
    </location>
</feature>
<dbReference type="RefSeq" id="WP_064582835.1">
    <property type="nucleotide sequence ID" value="NZ_CP015878.1"/>
</dbReference>
<evidence type="ECO:0000313" key="5">
    <source>
        <dbReference type="EMBL" id="ANI14796.1"/>
    </source>
</evidence>
<dbReference type="PROSITE" id="PS51819">
    <property type="entry name" value="VOC"/>
    <property type="match status" value="2"/>
</dbReference>
<comment type="function">
    <text evidence="2">Catalyzes the conversion of 3-dehydroshikimate to protocatechuate (3,4-dihydroxybenzoate), a common intermediate of quinate and shikimate degradation pathways.</text>
</comment>
<evidence type="ECO:0000256" key="1">
    <source>
        <dbReference type="ARBA" id="ARBA00022723"/>
    </source>
</evidence>
<comment type="catalytic activity">
    <reaction evidence="2">
        <text>3-dehydroshikimate = 3,4-dihydroxybenzoate + H2O</text>
        <dbReference type="Rhea" id="RHEA:24848"/>
        <dbReference type="ChEBI" id="CHEBI:15377"/>
        <dbReference type="ChEBI" id="CHEBI:16630"/>
        <dbReference type="ChEBI" id="CHEBI:36241"/>
        <dbReference type="EC" id="4.2.1.118"/>
    </reaction>
</comment>
<dbReference type="PANTHER" id="PTHR12110">
    <property type="entry name" value="HYDROXYPYRUVATE ISOMERASE"/>
    <property type="match status" value="1"/>
</dbReference>